<reference evidence="3 4" key="1">
    <citation type="submission" date="2018-05" db="EMBL/GenBank/DDBJ databases">
        <title>Paenibacillus flagellatus sp. nov., isolated from selenium mineral soil.</title>
        <authorList>
            <person name="Dai X."/>
        </authorList>
    </citation>
    <scope>NUCLEOTIDE SEQUENCE [LARGE SCALE GENOMIC DNA]</scope>
    <source>
        <strain evidence="3 4">DXL2</strain>
    </source>
</reference>
<dbReference type="InterPro" id="IPR032830">
    <property type="entry name" value="XPB/Ssl2_N"/>
</dbReference>
<feature type="domain" description="Helicase XPB/Ssl2 N-terminal" evidence="2">
    <location>
        <begin position="366"/>
        <end position="483"/>
    </location>
</feature>
<dbReference type="RefSeq" id="WP_110840449.1">
    <property type="nucleotide sequence ID" value="NZ_QJVJ01000005.1"/>
</dbReference>
<dbReference type="Pfam" id="PF13625">
    <property type="entry name" value="Helicase_C_3"/>
    <property type="match status" value="1"/>
</dbReference>
<dbReference type="Proteomes" id="UP000247476">
    <property type="component" value="Unassembled WGS sequence"/>
</dbReference>
<dbReference type="EMBL" id="QJVJ01000005">
    <property type="protein sequence ID" value="PYI54390.1"/>
    <property type="molecule type" value="Genomic_DNA"/>
</dbReference>
<proteinExistence type="predicted"/>
<evidence type="ECO:0000313" key="4">
    <source>
        <dbReference type="Proteomes" id="UP000247476"/>
    </source>
</evidence>
<comment type="caution">
    <text evidence="3">The sequence shown here is derived from an EMBL/GenBank/DDBJ whole genome shotgun (WGS) entry which is preliminary data.</text>
</comment>
<feature type="compositionally biased region" description="Acidic residues" evidence="1">
    <location>
        <begin position="532"/>
        <end position="542"/>
    </location>
</feature>
<sequence>MKLAELLAGMPEPMQDEIRKANGWDRASAAIEALLLSEEEARNVEAALYDLERKTLQLVVRRFGYAAFDWAKLEKAGRKEMSGAALKVGLIRLCRRGILFALRRKWGETDYVLPEESFVVWRKRLLPPETAAATYAEGGASTDSPYRPGMASQLLSVLAYAAKEDVTLTQKGGLHKRHAGRLAALVPVQDDELPAGGDAAPPAGADCGSAAAGWLCAMAVELGLLDKTKDRLKTKPQPLRRWLRLSEAAMNARLYALWKRSNAPADVWLQHAVAFAEEAAEGEWLSVADAAERLIAAGVGPADKGAAGAAETRRRTAQLLDWLKPLAAWGWAETGVDPEGRPLFRWTSKPLSAAERASEPEAGECLFVQPDFELIVPPECPYPVRWELEMIAERVRHEHVAVYRMTRETVVRAFDYGRTACGTIDFLERHAKYGLPDNVKTAIAQWGDAHERLRVETVVLLKCRDEATANTLAADDRVAPLLAEPLGPAAWIVKPDKAGELRALLARSGYSPGGGKPGGEGVDGLFPRLDEPDSPEEPDVEAPEGATKGEVPGQGLIYSKAAVQYYDKERPFPPIEDVYPGLQEVPSMWLNDFRSYHASTRKQMIQKALEWKACLKLRKAGAETTFIPLRLDGIRDDWAVTGFEEAHEVRLSPDQWEEMQLILPGIND</sequence>
<protein>
    <recommendedName>
        <fullName evidence="2">Helicase XPB/Ssl2 N-terminal domain-containing protein</fullName>
    </recommendedName>
</protein>
<gene>
    <name evidence="3" type="ORF">DLM86_13030</name>
</gene>
<evidence type="ECO:0000256" key="1">
    <source>
        <dbReference type="SAM" id="MobiDB-lite"/>
    </source>
</evidence>
<evidence type="ECO:0000259" key="2">
    <source>
        <dbReference type="Pfam" id="PF13625"/>
    </source>
</evidence>
<feature type="compositionally biased region" description="Gly residues" evidence="1">
    <location>
        <begin position="511"/>
        <end position="522"/>
    </location>
</feature>
<accession>A0A2V5KIQ2</accession>
<organism evidence="3 4">
    <name type="scientific">Paenibacillus flagellatus</name>
    <dbReference type="NCBI Taxonomy" id="2211139"/>
    <lineage>
        <taxon>Bacteria</taxon>
        <taxon>Bacillati</taxon>
        <taxon>Bacillota</taxon>
        <taxon>Bacilli</taxon>
        <taxon>Bacillales</taxon>
        <taxon>Paenibacillaceae</taxon>
        <taxon>Paenibacillus</taxon>
    </lineage>
</organism>
<dbReference type="OrthoDB" id="2987331at2"/>
<keyword evidence="4" id="KW-1185">Reference proteome</keyword>
<feature type="region of interest" description="Disordered" evidence="1">
    <location>
        <begin position="508"/>
        <end position="553"/>
    </location>
</feature>
<evidence type="ECO:0000313" key="3">
    <source>
        <dbReference type="EMBL" id="PYI54390.1"/>
    </source>
</evidence>
<dbReference type="AlphaFoldDB" id="A0A2V5KIQ2"/>
<name>A0A2V5KIQ2_9BACL</name>